<dbReference type="InterPro" id="IPR011042">
    <property type="entry name" value="6-blade_b-propeller_TolB-like"/>
</dbReference>
<proteinExistence type="predicted"/>
<protein>
    <recommendedName>
        <fullName evidence="3">6-bladed beta-propeller</fullName>
    </recommendedName>
</protein>
<dbReference type="OrthoDB" id="828283at2"/>
<comment type="caution">
    <text evidence="1">The sequence shown here is derived from an EMBL/GenBank/DDBJ whole genome shotgun (WGS) entry which is preliminary data.</text>
</comment>
<evidence type="ECO:0000313" key="2">
    <source>
        <dbReference type="Proteomes" id="UP000050421"/>
    </source>
</evidence>
<dbReference type="AlphaFoldDB" id="A0A0N8KFD2"/>
<dbReference type="STRING" id="1305737.GCA_000526355_03443"/>
<dbReference type="PATRIC" id="fig|1305737.6.peg.3033"/>
<dbReference type="Proteomes" id="UP000050421">
    <property type="component" value="Unassembled WGS sequence"/>
</dbReference>
<reference evidence="1 2" key="1">
    <citation type="submission" date="2015-09" db="EMBL/GenBank/DDBJ databases">
        <title>Identification and resolution of microdiversity through metagenomic sequencing of parallel consortia.</title>
        <authorList>
            <person name="Nelson W.C."/>
            <person name="Romine M.F."/>
            <person name="Lindemann S.R."/>
        </authorList>
    </citation>
    <scope>NUCLEOTIDE SEQUENCE [LARGE SCALE GENOMIC DNA]</scope>
    <source>
        <strain evidence="1">HL-49</strain>
    </source>
</reference>
<sequence>MRWYLIFGIILSLASCQKANNDWVEFGMGESEEIFISSLFSSIETIVLETTDQSIIGEISSIKYSDDRIFILDKRRTNSVFIFDSKGEFISKIEGGWTGPGFLNYPDNIEIIDEKLFVYDPRQNKVLSYSFEGEFKDERYLKTNNIYSLDMIAWKDSLVFFDFYSNPELLFELKVENGDILFKKPFGSKEYKIISGRRLPYLSKTYENDIRVQVPGTDCIYQFNGSETKTTCFDLDASNLFEPGTLVNFFDFYSELQRREAYALRGEMVDLKQKTIMSIQKGNSLILSIWDRISNVCKPVRLINDSETFLPYIETLPTYNVIQGEITLHFFPGDLKIFYSGTAKEKSLDQFFKKSEIDFSDNPIIFRLKE</sequence>
<dbReference type="Pfam" id="PF17170">
    <property type="entry name" value="DUF5128"/>
    <property type="match status" value="1"/>
</dbReference>
<dbReference type="Gene3D" id="2.120.10.30">
    <property type="entry name" value="TolB, C-terminal domain"/>
    <property type="match status" value="1"/>
</dbReference>
<gene>
    <name evidence="1" type="ORF">HLUCCX10_12065</name>
</gene>
<evidence type="ECO:0008006" key="3">
    <source>
        <dbReference type="Google" id="ProtNLM"/>
    </source>
</evidence>
<dbReference type="PROSITE" id="PS51257">
    <property type="entry name" value="PROKAR_LIPOPROTEIN"/>
    <property type="match status" value="1"/>
</dbReference>
<organism evidence="1 2">
    <name type="scientific">Algoriphagus marincola HL-49</name>
    <dbReference type="NCBI Taxonomy" id="1305737"/>
    <lineage>
        <taxon>Bacteria</taxon>
        <taxon>Pseudomonadati</taxon>
        <taxon>Bacteroidota</taxon>
        <taxon>Cytophagia</taxon>
        <taxon>Cytophagales</taxon>
        <taxon>Cyclobacteriaceae</taxon>
        <taxon>Algoriphagus</taxon>
    </lineage>
</organism>
<dbReference type="EMBL" id="LJXT01000079">
    <property type="protein sequence ID" value="KPQ13810.1"/>
    <property type="molecule type" value="Genomic_DNA"/>
</dbReference>
<dbReference type="eggNOG" id="COG3391">
    <property type="taxonomic scope" value="Bacteria"/>
</dbReference>
<accession>A0A0N8KFD2</accession>
<name>A0A0N8KFD2_9BACT</name>
<evidence type="ECO:0000313" key="1">
    <source>
        <dbReference type="EMBL" id="KPQ13810.1"/>
    </source>
</evidence>